<dbReference type="Proteomes" id="UP000824161">
    <property type="component" value="Unassembled WGS sequence"/>
</dbReference>
<feature type="domain" description="ABC3 transporter permease C-terminal" evidence="8">
    <location>
        <begin position="291"/>
        <end position="404"/>
    </location>
</feature>
<comment type="caution">
    <text evidence="10">The sequence shown here is derived from an EMBL/GenBank/DDBJ whole genome shotgun (WGS) entry which is preliminary data.</text>
</comment>
<evidence type="ECO:0000256" key="5">
    <source>
        <dbReference type="ARBA" id="ARBA00023136"/>
    </source>
</evidence>
<evidence type="ECO:0000256" key="6">
    <source>
        <dbReference type="ARBA" id="ARBA00038076"/>
    </source>
</evidence>
<proteinExistence type="inferred from homology"/>
<feature type="transmembrane region" description="Helical" evidence="7">
    <location>
        <begin position="332"/>
        <end position="358"/>
    </location>
</feature>
<dbReference type="GO" id="GO:0005886">
    <property type="term" value="C:plasma membrane"/>
    <property type="evidence" value="ECO:0007669"/>
    <property type="project" value="UniProtKB-SubCell"/>
</dbReference>
<feature type="domain" description="MacB-like periplasmic core" evidence="9">
    <location>
        <begin position="22"/>
        <end position="245"/>
    </location>
</feature>
<keyword evidence="2" id="KW-1003">Cell membrane</keyword>
<evidence type="ECO:0000259" key="9">
    <source>
        <dbReference type="Pfam" id="PF12704"/>
    </source>
</evidence>
<dbReference type="Pfam" id="PF02687">
    <property type="entry name" value="FtsX"/>
    <property type="match status" value="1"/>
</dbReference>
<dbReference type="EMBL" id="DVLY01000026">
    <property type="protein sequence ID" value="HIT97423.1"/>
    <property type="molecule type" value="Genomic_DNA"/>
</dbReference>
<name>A0A9D1H864_9FLAO</name>
<evidence type="ECO:0000256" key="4">
    <source>
        <dbReference type="ARBA" id="ARBA00022989"/>
    </source>
</evidence>
<feature type="transmembrane region" description="Helical" evidence="7">
    <location>
        <begin position="287"/>
        <end position="312"/>
    </location>
</feature>
<evidence type="ECO:0000256" key="1">
    <source>
        <dbReference type="ARBA" id="ARBA00004651"/>
    </source>
</evidence>
<evidence type="ECO:0000256" key="3">
    <source>
        <dbReference type="ARBA" id="ARBA00022692"/>
    </source>
</evidence>
<keyword evidence="3 7" id="KW-0812">Transmembrane</keyword>
<dbReference type="PANTHER" id="PTHR30572:SF4">
    <property type="entry name" value="ABC TRANSPORTER PERMEASE YTRF"/>
    <property type="match status" value="1"/>
</dbReference>
<comment type="subcellular location">
    <subcellularLocation>
        <location evidence="1">Cell membrane</location>
        <topology evidence="1">Multi-pass membrane protein</topology>
    </subcellularLocation>
</comment>
<evidence type="ECO:0000313" key="11">
    <source>
        <dbReference type="Proteomes" id="UP000824161"/>
    </source>
</evidence>
<protein>
    <submittedName>
        <fullName evidence="10">ABC transporter permease</fullName>
    </submittedName>
</protein>
<reference evidence="10" key="2">
    <citation type="journal article" date="2021" name="PeerJ">
        <title>Extensive microbial diversity within the chicken gut microbiome revealed by metagenomics and culture.</title>
        <authorList>
            <person name="Gilroy R."/>
            <person name="Ravi A."/>
            <person name="Getino M."/>
            <person name="Pursley I."/>
            <person name="Horton D.L."/>
            <person name="Alikhan N.F."/>
            <person name="Baker D."/>
            <person name="Gharbi K."/>
            <person name="Hall N."/>
            <person name="Watson M."/>
            <person name="Adriaenssens E.M."/>
            <person name="Foster-Nyarko E."/>
            <person name="Jarju S."/>
            <person name="Secka A."/>
            <person name="Antonio M."/>
            <person name="Oren A."/>
            <person name="Chaudhuri R.R."/>
            <person name="La Ragione R."/>
            <person name="Hildebrand F."/>
            <person name="Pallen M.J."/>
        </authorList>
    </citation>
    <scope>NUCLEOTIDE SEQUENCE</scope>
    <source>
        <strain evidence="10">1383</strain>
    </source>
</reference>
<evidence type="ECO:0000259" key="8">
    <source>
        <dbReference type="Pfam" id="PF02687"/>
    </source>
</evidence>
<keyword evidence="5 7" id="KW-0472">Membrane</keyword>
<dbReference type="InterPro" id="IPR025857">
    <property type="entry name" value="MacB_PCD"/>
</dbReference>
<evidence type="ECO:0000256" key="7">
    <source>
        <dbReference type="SAM" id="Phobius"/>
    </source>
</evidence>
<comment type="similarity">
    <text evidence="6">Belongs to the ABC-4 integral membrane protein family.</text>
</comment>
<keyword evidence="4 7" id="KW-1133">Transmembrane helix</keyword>
<evidence type="ECO:0000313" key="10">
    <source>
        <dbReference type="EMBL" id="HIT97423.1"/>
    </source>
</evidence>
<dbReference type="AlphaFoldDB" id="A0A9D1H864"/>
<accession>A0A9D1H864</accession>
<dbReference type="GO" id="GO:0022857">
    <property type="term" value="F:transmembrane transporter activity"/>
    <property type="evidence" value="ECO:0007669"/>
    <property type="project" value="TreeGrafter"/>
</dbReference>
<gene>
    <name evidence="10" type="ORF">IAC44_01140</name>
</gene>
<dbReference type="InterPro" id="IPR050250">
    <property type="entry name" value="Macrolide_Exporter_MacB"/>
</dbReference>
<dbReference type="Pfam" id="PF12704">
    <property type="entry name" value="MacB_PCD"/>
    <property type="match status" value="1"/>
</dbReference>
<evidence type="ECO:0000256" key="2">
    <source>
        <dbReference type="ARBA" id="ARBA00022475"/>
    </source>
</evidence>
<sequence>MSGWKEIVRMAWDNVKSQRLRTGITASIIAIGITALVGILTSVSALRSSMIDSFQSFGANVVTVYGGRWAPKQSDPSEWVYQPKIEYRHARLFKEKMAGKGTVSINGTAASNVEVKSEYDKTDPNIRLVAGDENYLEMSGFKADQGRFFSNEENESGRKVAVIGPDIVKKLFPSGKPIGQYISVNGLRYQVVGTVQSRGSIMGMSQDNLVFIPLQTARADYPSFTSFTVSVVPPEGLTAADAEFTDNVEVTMRIVRGLRPSQEDNFIVRNSQSVLDHMEGMLGKLKVAALIIGLITILGSSIALMNIMLVSVTERTREIGTLKAIGADSRSITAQFLIEAILIGQIGGWIGILLGILLGNIVSLAMHISFVLPVGEMLLAFAITFVVGVISGYYPARKAARLDPIESLRYE</sequence>
<dbReference type="PANTHER" id="PTHR30572">
    <property type="entry name" value="MEMBRANE COMPONENT OF TRANSPORTER-RELATED"/>
    <property type="match status" value="1"/>
</dbReference>
<dbReference type="InterPro" id="IPR003838">
    <property type="entry name" value="ABC3_permease_C"/>
</dbReference>
<organism evidence="10 11">
    <name type="scientific">Candidatus Merdimorpha stercoravium</name>
    <dbReference type="NCBI Taxonomy" id="2840863"/>
    <lineage>
        <taxon>Bacteria</taxon>
        <taxon>Pseudomonadati</taxon>
        <taxon>Bacteroidota</taxon>
        <taxon>Flavobacteriia</taxon>
        <taxon>Flavobacteriales</taxon>
        <taxon>Candidatus Merdimorpha</taxon>
    </lineage>
</organism>
<reference evidence="10" key="1">
    <citation type="submission" date="2020-10" db="EMBL/GenBank/DDBJ databases">
        <authorList>
            <person name="Gilroy R."/>
        </authorList>
    </citation>
    <scope>NUCLEOTIDE SEQUENCE</scope>
    <source>
        <strain evidence="10">1383</strain>
    </source>
</reference>
<feature type="transmembrane region" description="Helical" evidence="7">
    <location>
        <begin position="20"/>
        <end position="46"/>
    </location>
</feature>
<feature type="transmembrane region" description="Helical" evidence="7">
    <location>
        <begin position="370"/>
        <end position="394"/>
    </location>
</feature>